<dbReference type="Proteomes" id="UP000007148">
    <property type="component" value="Unassembled WGS sequence"/>
</dbReference>
<dbReference type="EMBL" id="CAFZ01000312">
    <property type="protein sequence ID" value="CCA74433.1"/>
    <property type="molecule type" value="Genomic_DNA"/>
</dbReference>
<evidence type="ECO:0000256" key="1">
    <source>
        <dbReference type="SAM" id="Phobius"/>
    </source>
</evidence>
<dbReference type="InParanoid" id="G4TSZ0"/>
<keyword evidence="1" id="KW-1133">Transmembrane helix</keyword>
<feature type="transmembrane region" description="Helical" evidence="1">
    <location>
        <begin position="80"/>
        <end position="104"/>
    </location>
</feature>
<gene>
    <name evidence="2" type="ORF">PIIN_08386</name>
</gene>
<feature type="transmembrane region" description="Helical" evidence="1">
    <location>
        <begin position="136"/>
        <end position="154"/>
    </location>
</feature>
<accession>G4TSZ0</accession>
<name>G4TSZ0_SERID</name>
<protein>
    <submittedName>
        <fullName evidence="2">Uncharacterized protein</fullName>
    </submittedName>
</protein>
<sequence>MSSNKNLQRSPVRSGLSKTLATALMLPNRTEQRPSPYVITPAHVSSTATPYRTQETIDNERYYQAQIAHLQTALMREHALFVRSVVAASIISGTLLLFIGFLLLRPAKCDHVGHRIHIPIFSPWTSSHEKEHLTSSGWGFSTIMLFPLLAVLAWQNRDTLLIPVFELLAKQLPTLRRLFIG</sequence>
<keyword evidence="1" id="KW-0472">Membrane</keyword>
<keyword evidence="1" id="KW-0812">Transmembrane</keyword>
<dbReference type="OrthoDB" id="3183931at2759"/>
<comment type="caution">
    <text evidence="2">The sequence shown here is derived from an EMBL/GenBank/DDBJ whole genome shotgun (WGS) entry which is preliminary data.</text>
</comment>
<reference evidence="2 3" key="1">
    <citation type="journal article" date="2011" name="PLoS Pathog.">
        <title>Endophytic Life Strategies Decoded by Genome and Transcriptome Analyses of the Mutualistic Root Symbiont Piriformospora indica.</title>
        <authorList>
            <person name="Zuccaro A."/>
            <person name="Lahrmann U."/>
            <person name="Guldener U."/>
            <person name="Langen G."/>
            <person name="Pfiffi S."/>
            <person name="Biedenkopf D."/>
            <person name="Wong P."/>
            <person name="Samans B."/>
            <person name="Grimm C."/>
            <person name="Basiewicz M."/>
            <person name="Murat C."/>
            <person name="Martin F."/>
            <person name="Kogel K.H."/>
        </authorList>
    </citation>
    <scope>NUCLEOTIDE SEQUENCE [LARGE SCALE GENOMIC DNA]</scope>
    <source>
        <strain evidence="2 3">DSM 11827</strain>
    </source>
</reference>
<evidence type="ECO:0000313" key="2">
    <source>
        <dbReference type="EMBL" id="CCA74433.1"/>
    </source>
</evidence>
<proteinExistence type="predicted"/>
<keyword evidence="3" id="KW-1185">Reference proteome</keyword>
<organism evidence="2 3">
    <name type="scientific">Serendipita indica (strain DSM 11827)</name>
    <name type="common">Root endophyte fungus</name>
    <name type="synonym">Piriformospora indica</name>
    <dbReference type="NCBI Taxonomy" id="1109443"/>
    <lineage>
        <taxon>Eukaryota</taxon>
        <taxon>Fungi</taxon>
        <taxon>Dikarya</taxon>
        <taxon>Basidiomycota</taxon>
        <taxon>Agaricomycotina</taxon>
        <taxon>Agaricomycetes</taxon>
        <taxon>Sebacinales</taxon>
        <taxon>Serendipitaceae</taxon>
        <taxon>Serendipita</taxon>
    </lineage>
</organism>
<dbReference type="HOGENOM" id="CLU_1225437_0_0_1"/>
<dbReference type="AlphaFoldDB" id="G4TSZ0"/>
<evidence type="ECO:0000313" key="3">
    <source>
        <dbReference type="Proteomes" id="UP000007148"/>
    </source>
</evidence>